<dbReference type="eggNOG" id="ENOG502SH2H">
    <property type="taxonomic scope" value="Eukaryota"/>
</dbReference>
<dbReference type="PANTHER" id="PTHR36327">
    <property type="entry name" value="UNNAMED PRODUCT"/>
    <property type="match status" value="1"/>
</dbReference>
<gene>
    <name evidence="2" type="ORF">THAOC_34382</name>
</gene>
<feature type="signal peptide" evidence="1">
    <location>
        <begin position="1"/>
        <end position="19"/>
    </location>
</feature>
<accession>K0RJQ8</accession>
<dbReference type="EMBL" id="AGNL01047456">
    <property type="protein sequence ID" value="EJK46927.1"/>
    <property type="molecule type" value="Genomic_DNA"/>
</dbReference>
<comment type="caution">
    <text evidence="2">The sequence shown here is derived from an EMBL/GenBank/DDBJ whole genome shotgun (WGS) entry which is preliminary data.</text>
</comment>
<protein>
    <submittedName>
        <fullName evidence="2">Uncharacterized protein</fullName>
    </submittedName>
</protein>
<dbReference type="OrthoDB" id="43448at2759"/>
<feature type="chain" id="PRO_5003839260" evidence="1">
    <location>
        <begin position="20"/>
        <end position="209"/>
    </location>
</feature>
<keyword evidence="1" id="KW-0732">Signal</keyword>
<reference evidence="2 3" key="1">
    <citation type="journal article" date="2012" name="Genome Biol.">
        <title>Genome and low-iron response of an oceanic diatom adapted to chronic iron limitation.</title>
        <authorList>
            <person name="Lommer M."/>
            <person name="Specht M."/>
            <person name="Roy A.S."/>
            <person name="Kraemer L."/>
            <person name="Andreson R."/>
            <person name="Gutowska M.A."/>
            <person name="Wolf J."/>
            <person name="Bergner S.V."/>
            <person name="Schilhabel M.B."/>
            <person name="Klostermeier U.C."/>
            <person name="Beiko R.G."/>
            <person name="Rosenstiel P."/>
            <person name="Hippler M."/>
            <person name="Laroche J."/>
        </authorList>
    </citation>
    <scope>NUCLEOTIDE SEQUENCE [LARGE SCALE GENOMIC DNA]</scope>
    <source>
        <strain evidence="2 3">CCMP1005</strain>
    </source>
</reference>
<evidence type="ECO:0000313" key="2">
    <source>
        <dbReference type="EMBL" id="EJK46927.1"/>
    </source>
</evidence>
<evidence type="ECO:0000256" key="1">
    <source>
        <dbReference type="SAM" id="SignalP"/>
    </source>
</evidence>
<keyword evidence="3" id="KW-1185">Reference proteome</keyword>
<name>K0RJQ8_THAOC</name>
<organism evidence="2 3">
    <name type="scientific">Thalassiosira oceanica</name>
    <name type="common">Marine diatom</name>
    <dbReference type="NCBI Taxonomy" id="159749"/>
    <lineage>
        <taxon>Eukaryota</taxon>
        <taxon>Sar</taxon>
        <taxon>Stramenopiles</taxon>
        <taxon>Ochrophyta</taxon>
        <taxon>Bacillariophyta</taxon>
        <taxon>Coscinodiscophyceae</taxon>
        <taxon>Thalassiosirophycidae</taxon>
        <taxon>Thalassiosirales</taxon>
        <taxon>Thalassiosiraceae</taxon>
        <taxon>Thalassiosira</taxon>
    </lineage>
</organism>
<dbReference type="AlphaFoldDB" id="K0RJQ8"/>
<dbReference type="PROSITE" id="PS51257">
    <property type="entry name" value="PROKAR_LIPOPROTEIN"/>
    <property type="match status" value="1"/>
</dbReference>
<dbReference type="Proteomes" id="UP000266841">
    <property type="component" value="Unassembled WGS sequence"/>
</dbReference>
<sequence length="209" mass="23171">MMSFKLALLTPLFVASCLAFGGNRKSTRRDVIHQTQTVVLSFMAPLVANFRHRTANGEGSDCERLAGGNEYIKSLQRRSIENKEANERESLNAYYMKNYPDVFAVDGKKMVKKTDGSFALYDTNDLARLTHEGRIVIEYPKSMGGRISGECRDLPDPKADYGSEGMKVSYSLTEGKSHPPCGRSMPSWSQCMTFLKAVMTLSAVVGNCT</sequence>
<dbReference type="PANTHER" id="PTHR36327:SF1">
    <property type="entry name" value="OS03G0731100 PROTEIN"/>
    <property type="match status" value="1"/>
</dbReference>
<proteinExistence type="predicted"/>
<evidence type="ECO:0000313" key="3">
    <source>
        <dbReference type="Proteomes" id="UP000266841"/>
    </source>
</evidence>